<gene>
    <name evidence="1" type="ORF">CTEN210_11935</name>
</gene>
<sequence length="219" mass="24560">MKDTKQEDKPEVDVVFPSLVRFDSETLLLIGGMRGEEQRASLAKGASRGFTVQQGKIDPASENKHLYSLRTGKWRFIGHGKNDPCGWELHAHNIDEKKVLVLSGQPNYALTNTYMYIVSEKADGSVEWSKVDESSNGMPPSTAVFRGSTWIASANSLFLYGGRYNYINIHDSVFKQRNSDHDTTMVYYMIQKCTASIWNSSCGSDCESRQVTILETAIQ</sequence>
<evidence type="ECO:0000313" key="1">
    <source>
        <dbReference type="EMBL" id="GFH55459.1"/>
    </source>
</evidence>
<proteinExistence type="predicted"/>
<name>A0AAD3H9Z9_9STRA</name>
<accession>A0AAD3H9Z9</accession>
<dbReference type="SUPFAM" id="SSF117281">
    <property type="entry name" value="Kelch motif"/>
    <property type="match status" value="1"/>
</dbReference>
<protein>
    <submittedName>
        <fullName evidence="1">Uncharacterized protein</fullName>
    </submittedName>
</protein>
<dbReference type="EMBL" id="BLLK01000049">
    <property type="protein sequence ID" value="GFH55459.1"/>
    <property type="molecule type" value="Genomic_DNA"/>
</dbReference>
<organism evidence="1 2">
    <name type="scientific">Chaetoceros tenuissimus</name>
    <dbReference type="NCBI Taxonomy" id="426638"/>
    <lineage>
        <taxon>Eukaryota</taxon>
        <taxon>Sar</taxon>
        <taxon>Stramenopiles</taxon>
        <taxon>Ochrophyta</taxon>
        <taxon>Bacillariophyta</taxon>
        <taxon>Coscinodiscophyceae</taxon>
        <taxon>Chaetocerotophycidae</taxon>
        <taxon>Chaetocerotales</taxon>
        <taxon>Chaetocerotaceae</taxon>
        <taxon>Chaetoceros</taxon>
    </lineage>
</organism>
<evidence type="ECO:0000313" key="2">
    <source>
        <dbReference type="Proteomes" id="UP001054902"/>
    </source>
</evidence>
<keyword evidence="2" id="KW-1185">Reference proteome</keyword>
<dbReference type="InterPro" id="IPR015915">
    <property type="entry name" value="Kelch-typ_b-propeller"/>
</dbReference>
<reference evidence="1 2" key="1">
    <citation type="journal article" date="2021" name="Sci. Rep.">
        <title>The genome of the diatom Chaetoceros tenuissimus carries an ancient integrated fragment of an extant virus.</title>
        <authorList>
            <person name="Hongo Y."/>
            <person name="Kimura K."/>
            <person name="Takaki Y."/>
            <person name="Yoshida Y."/>
            <person name="Baba S."/>
            <person name="Kobayashi G."/>
            <person name="Nagasaki K."/>
            <person name="Hano T."/>
            <person name="Tomaru Y."/>
        </authorList>
    </citation>
    <scope>NUCLEOTIDE SEQUENCE [LARGE SCALE GENOMIC DNA]</scope>
    <source>
        <strain evidence="1 2">NIES-3715</strain>
    </source>
</reference>
<dbReference type="AlphaFoldDB" id="A0AAD3H9Z9"/>
<dbReference type="Proteomes" id="UP001054902">
    <property type="component" value="Unassembled WGS sequence"/>
</dbReference>
<comment type="caution">
    <text evidence="1">The sequence shown here is derived from an EMBL/GenBank/DDBJ whole genome shotgun (WGS) entry which is preliminary data.</text>
</comment>